<dbReference type="Proteomes" id="UP000009102">
    <property type="component" value="Chromosome"/>
</dbReference>
<dbReference type="EMBL" id="CP001801">
    <property type="protein sequence ID" value="ACX96497.1"/>
    <property type="molecule type" value="Genomic_DNA"/>
</dbReference>
<protein>
    <recommendedName>
        <fullName evidence="3">Prophage CP4-57 regulatory</fullName>
    </recommendedName>
</protein>
<accession>D0L1C4</accession>
<dbReference type="STRING" id="555778.Hneap_1672"/>
<dbReference type="KEGG" id="hna:Hneap_1672"/>
<evidence type="ECO:0000313" key="1">
    <source>
        <dbReference type="EMBL" id="ACX96497.1"/>
    </source>
</evidence>
<name>D0L1C4_HALNC</name>
<dbReference type="RefSeq" id="WP_012824530.1">
    <property type="nucleotide sequence ID" value="NC_013422.1"/>
</dbReference>
<dbReference type="AlphaFoldDB" id="D0L1C4"/>
<reference evidence="1 2" key="1">
    <citation type="submission" date="2009-10" db="EMBL/GenBank/DDBJ databases">
        <title>Complete sequence of Halothiobacillus neapolitanus c2.</title>
        <authorList>
            <consortium name="US DOE Joint Genome Institute"/>
            <person name="Lucas S."/>
            <person name="Copeland A."/>
            <person name="Lapidus A."/>
            <person name="Glavina del Rio T."/>
            <person name="Tice H."/>
            <person name="Bruce D."/>
            <person name="Goodwin L."/>
            <person name="Pitluck S."/>
            <person name="Davenport K."/>
            <person name="Brettin T."/>
            <person name="Detter J.C."/>
            <person name="Han C."/>
            <person name="Tapia R."/>
            <person name="Larimer F."/>
            <person name="Land M."/>
            <person name="Hauser L."/>
            <person name="Kyrpides N."/>
            <person name="Mikhailova N."/>
            <person name="Kerfeld C."/>
            <person name="Cannon G."/>
            <person name="Heinhort S."/>
        </authorList>
    </citation>
    <scope>NUCLEOTIDE SEQUENCE [LARGE SCALE GENOMIC DNA]</scope>
    <source>
        <strain evidence="2">ATCC 23641 / c2</strain>
    </source>
</reference>
<gene>
    <name evidence="1" type="ordered locus">Hneap_1672</name>
</gene>
<evidence type="ECO:0000313" key="2">
    <source>
        <dbReference type="Proteomes" id="UP000009102"/>
    </source>
</evidence>
<sequence length="93" mass="10960">MDEPINDLRRKHFQTEDGLIPYLLEAHAIAHLLNTSMDTMRMLIKTGAFCEPAPFNENPDKKTIRWRTEDVAKWLQSLRRINDKGQEIPEELR</sequence>
<keyword evidence="2" id="KW-1185">Reference proteome</keyword>
<proteinExistence type="predicted"/>
<organism evidence="1 2">
    <name type="scientific">Halothiobacillus neapolitanus (strain ATCC 23641 / DSM 15147 / CIP 104769 / NCIMB 8539 / c2)</name>
    <name type="common">Thiobacillus neapolitanus</name>
    <dbReference type="NCBI Taxonomy" id="555778"/>
    <lineage>
        <taxon>Bacteria</taxon>
        <taxon>Pseudomonadati</taxon>
        <taxon>Pseudomonadota</taxon>
        <taxon>Gammaproteobacteria</taxon>
        <taxon>Chromatiales</taxon>
        <taxon>Halothiobacillaceae</taxon>
        <taxon>Halothiobacillus</taxon>
    </lineage>
</organism>
<dbReference type="HOGENOM" id="CLU_2395627_0_0_6"/>
<evidence type="ECO:0008006" key="3">
    <source>
        <dbReference type="Google" id="ProtNLM"/>
    </source>
</evidence>